<dbReference type="OrthoDB" id="440781at2759"/>
<gene>
    <name evidence="2" type="ORF">C6P40_002731</name>
</gene>
<dbReference type="PROSITE" id="PS50033">
    <property type="entry name" value="UBX"/>
    <property type="match status" value="1"/>
</dbReference>
<dbReference type="EMBL" id="PUHW01000030">
    <property type="protein sequence ID" value="KAG0690486.1"/>
    <property type="molecule type" value="Genomic_DNA"/>
</dbReference>
<dbReference type="SUPFAM" id="SSF54236">
    <property type="entry name" value="Ubiquitin-like"/>
    <property type="match status" value="1"/>
</dbReference>
<name>A0A9P6WNS1_9ASCO</name>
<reference evidence="2" key="1">
    <citation type="submission" date="2020-11" db="EMBL/GenBank/DDBJ databases">
        <title>Kefir isolates.</title>
        <authorList>
            <person name="Marcisauskas S."/>
            <person name="Kim Y."/>
            <person name="Blasche S."/>
        </authorList>
    </citation>
    <scope>NUCLEOTIDE SEQUENCE</scope>
    <source>
        <strain evidence="2">Olga-1</strain>
    </source>
</reference>
<organism evidence="2 3">
    <name type="scientific">Pichia californica</name>
    <dbReference type="NCBI Taxonomy" id="460514"/>
    <lineage>
        <taxon>Eukaryota</taxon>
        <taxon>Fungi</taxon>
        <taxon>Dikarya</taxon>
        <taxon>Ascomycota</taxon>
        <taxon>Saccharomycotina</taxon>
        <taxon>Pichiomycetes</taxon>
        <taxon>Pichiales</taxon>
        <taxon>Pichiaceae</taxon>
        <taxon>Pichia</taxon>
    </lineage>
</organism>
<keyword evidence="3" id="KW-1185">Reference proteome</keyword>
<sequence length="492" mass="56039">MPTISVNRNFQTYRATVTPSTLLSDVLKDACQHFQLGSDVSGYSLVNINGKVIDLSLPFRFSNLAQGANLDLKGPIDIKTSNSNVITNDTSIQNEKFVNIRISVSSTKINTTIMEKFPNKNTFQDVLKVVKEKCGLTPIPNDRFSVQVMMKIIKPNEFDKPLASLGLTEGNHAIRLRVLPENQLPPTHTVQTLNPKKIVTEEKVAVKTKTPTENLQPQETKDEDIVMHSTEEENYNVEIQEKKEEAEEKEGENVVIPEEEPAKTNISFIQSKTNVKEYDDSSYEMSVEQARVYQKILSQRAADQPMLTRALREKIEAEERQRKEQIKKSIYKGECLIRIKFPDNKVIQIKIDNRKSLKDLGDVLIDEVLKPDIIPSQYIKGGELFFELYIALPYKKILGKGIDLEKKIDDCEFGNRISLLFRFETDYTRTVTTGYILDDLLEKTEEPTEAINSTELRTNGESVVQDSVKEDSNSVKRAKFKKVPAWMKLSKK</sequence>
<comment type="caution">
    <text evidence="2">The sequence shown here is derived from an EMBL/GenBank/DDBJ whole genome shotgun (WGS) entry which is preliminary data.</text>
</comment>
<dbReference type="AlphaFoldDB" id="A0A9P6WNS1"/>
<dbReference type="InterPro" id="IPR029071">
    <property type="entry name" value="Ubiquitin-like_domsf"/>
</dbReference>
<dbReference type="InterPro" id="IPR021569">
    <property type="entry name" value="TUG-UBL1"/>
</dbReference>
<feature type="domain" description="UBX" evidence="1">
    <location>
        <begin position="335"/>
        <end position="421"/>
    </location>
</feature>
<dbReference type="GO" id="GO:0005737">
    <property type="term" value="C:cytoplasm"/>
    <property type="evidence" value="ECO:0007669"/>
    <property type="project" value="TreeGrafter"/>
</dbReference>
<dbReference type="GO" id="GO:0012506">
    <property type="term" value="C:vesicle membrane"/>
    <property type="evidence" value="ECO:0007669"/>
    <property type="project" value="TreeGrafter"/>
</dbReference>
<dbReference type="Gene3D" id="3.10.20.90">
    <property type="entry name" value="Phosphatidylinositol 3-kinase Catalytic Subunit, Chain A, domain 1"/>
    <property type="match status" value="1"/>
</dbReference>
<dbReference type="CDD" id="cd16105">
    <property type="entry name" value="Ubl_ASPSCR1_like"/>
    <property type="match status" value="1"/>
</dbReference>
<dbReference type="Pfam" id="PF11470">
    <property type="entry name" value="TUG-UBL1"/>
    <property type="match status" value="1"/>
</dbReference>
<accession>A0A9P6WNS1</accession>
<evidence type="ECO:0000259" key="1">
    <source>
        <dbReference type="PROSITE" id="PS50033"/>
    </source>
</evidence>
<evidence type="ECO:0000313" key="2">
    <source>
        <dbReference type="EMBL" id="KAG0690486.1"/>
    </source>
</evidence>
<protein>
    <recommendedName>
        <fullName evidence="1">UBX domain-containing protein</fullName>
    </recommendedName>
</protein>
<dbReference type="Proteomes" id="UP000697127">
    <property type="component" value="Unassembled WGS sequence"/>
</dbReference>
<dbReference type="InterPro" id="IPR001012">
    <property type="entry name" value="UBX_dom"/>
</dbReference>
<evidence type="ECO:0000313" key="3">
    <source>
        <dbReference type="Proteomes" id="UP000697127"/>
    </source>
</evidence>
<proteinExistence type="predicted"/>
<dbReference type="GO" id="GO:0006886">
    <property type="term" value="P:intracellular protein transport"/>
    <property type="evidence" value="ECO:0007669"/>
    <property type="project" value="TreeGrafter"/>
</dbReference>
<dbReference type="PANTHER" id="PTHR46467:SF1">
    <property type="entry name" value="TETHER CONTAINING UBX DOMAIN FOR GLUT4"/>
    <property type="match status" value="1"/>
</dbReference>
<dbReference type="PANTHER" id="PTHR46467">
    <property type="entry name" value="TETHER CONTAINING UBX DOMAIN FOR GLUT4"/>
    <property type="match status" value="1"/>
</dbReference>
<dbReference type="GO" id="GO:0005634">
    <property type="term" value="C:nucleus"/>
    <property type="evidence" value="ECO:0007669"/>
    <property type="project" value="TreeGrafter"/>
</dbReference>